<evidence type="ECO:0000259" key="2">
    <source>
        <dbReference type="Pfam" id="PF00129"/>
    </source>
</evidence>
<dbReference type="STRING" id="303518.ENSPNYP00000032013"/>
<dbReference type="AlphaFoldDB" id="A0A3B4HD73"/>
<name>A0A3B4HD73_9CICH</name>
<dbReference type="InterPro" id="IPR011162">
    <property type="entry name" value="MHC_I/II-like_Ag-recog"/>
</dbReference>
<accession>A0A3B4HD73</accession>
<dbReference type="GO" id="GO:0009897">
    <property type="term" value="C:external side of plasma membrane"/>
    <property type="evidence" value="ECO:0007669"/>
    <property type="project" value="TreeGrafter"/>
</dbReference>
<feature type="domain" description="MHC class I-like antigen recognition-like" evidence="2">
    <location>
        <begin position="20"/>
        <end position="84"/>
    </location>
</feature>
<dbReference type="SUPFAM" id="SSF54452">
    <property type="entry name" value="MHC antigen-recognition domain"/>
    <property type="match status" value="1"/>
</dbReference>
<dbReference type="Ensembl" id="ENSPNYT00000032780.1">
    <property type="protein sequence ID" value="ENSPNYP00000032013.1"/>
    <property type="gene ID" value="ENSPNYG00000024157.1"/>
</dbReference>
<dbReference type="InterPro" id="IPR037055">
    <property type="entry name" value="MHC_I-like_Ag-recog_sf"/>
</dbReference>
<proteinExistence type="predicted"/>
<evidence type="ECO:0000313" key="3">
    <source>
        <dbReference type="Ensembl" id="ENSPNYP00000032013.1"/>
    </source>
</evidence>
<dbReference type="GO" id="GO:0005615">
    <property type="term" value="C:extracellular space"/>
    <property type="evidence" value="ECO:0007669"/>
    <property type="project" value="TreeGrafter"/>
</dbReference>
<dbReference type="GeneTree" id="ENSGT01030000235153"/>
<reference evidence="3" key="1">
    <citation type="submission" date="2023-09" db="UniProtKB">
        <authorList>
            <consortium name="Ensembl"/>
        </authorList>
    </citation>
    <scope>IDENTIFICATION</scope>
</reference>
<dbReference type="GO" id="GO:0006955">
    <property type="term" value="P:immune response"/>
    <property type="evidence" value="ECO:0007669"/>
    <property type="project" value="TreeGrafter"/>
</dbReference>
<dbReference type="InterPro" id="IPR050208">
    <property type="entry name" value="MHC_class-I_related"/>
</dbReference>
<dbReference type="InterPro" id="IPR011161">
    <property type="entry name" value="MHC_I-like_Ag-recog"/>
</dbReference>
<dbReference type="Pfam" id="PF00129">
    <property type="entry name" value="MHC_I"/>
    <property type="match status" value="1"/>
</dbReference>
<dbReference type="PANTHER" id="PTHR16675:SF193">
    <property type="entry name" value="LOC571647 PROTEIN-RELATED"/>
    <property type="match status" value="1"/>
</dbReference>
<keyword evidence="1" id="KW-0325">Glycoprotein</keyword>
<sequence length="132" mass="15669">MREDELLACLLKCLKSLQMKHSLKYFYTASSQVPNFPEFVAVGMVDDVQIDYYDSDTKKTVPKQDWIARNTDQQYWEMGTEVRKVIFRVVSTILIRYRYFVQKLNVLLTSDYLFLLFSYEELSYSCELIDAI</sequence>
<dbReference type="PANTHER" id="PTHR16675">
    <property type="entry name" value="MHC CLASS I-RELATED"/>
    <property type="match status" value="1"/>
</dbReference>
<evidence type="ECO:0000256" key="1">
    <source>
        <dbReference type="ARBA" id="ARBA00023180"/>
    </source>
</evidence>
<dbReference type="Gene3D" id="3.30.500.10">
    <property type="entry name" value="MHC class I-like antigen recognition-like"/>
    <property type="match status" value="1"/>
</dbReference>
<protein>
    <recommendedName>
        <fullName evidence="2">MHC class I-like antigen recognition-like domain-containing protein</fullName>
    </recommendedName>
</protein>
<organism evidence="3">
    <name type="scientific">Pundamilia nyererei</name>
    <dbReference type="NCBI Taxonomy" id="303518"/>
    <lineage>
        <taxon>Eukaryota</taxon>
        <taxon>Metazoa</taxon>
        <taxon>Chordata</taxon>
        <taxon>Craniata</taxon>
        <taxon>Vertebrata</taxon>
        <taxon>Euteleostomi</taxon>
        <taxon>Actinopterygii</taxon>
        <taxon>Neopterygii</taxon>
        <taxon>Teleostei</taxon>
        <taxon>Neoteleostei</taxon>
        <taxon>Acanthomorphata</taxon>
        <taxon>Ovalentaria</taxon>
        <taxon>Cichlomorphae</taxon>
        <taxon>Cichliformes</taxon>
        <taxon>Cichlidae</taxon>
        <taxon>African cichlids</taxon>
        <taxon>Pseudocrenilabrinae</taxon>
        <taxon>Haplochromini</taxon>
        <taxon>Pundamilia</taxon>
    </lineage>
</organism>